<name>A0A7J7BW82_TRIWF</name>
<reference evidence="2 3" key="1">
    <citation type="journal article" date="2020" name="Nat. Commun.">
        <title>Genome of Tripterygium wilfordii and identification of cytochrome P450 involved in triptolide biosynthesis.</title>
        <authorList>
            <person name="Tu L."/>
            <person name="Su P."/>
            <person name="Zhang Z."/>
            <person name="Gao L."/>
            <person name="Wang J."/>
            <person name="Hu T."/>
            <person name="Zhou J."/>
            <person name="Zhang Y."/>
            <person name="Zhao Y."/>
            <person name="Liu Y."/>
            <person name="Song Y."/>
            <person name="Tong Y."/>
            <person name="Lu Y."/>
            <person name="Yang J."/>
            <person name="Xu C."/>
            <person name="Jia M."/>
            <person name="Peters R.J."/>
            <person name="Huang L."/>
            <person name="Gao W."/>
        </authorList>
    </citation>
    <scope>NUCLEOTIDE SEQUENCE [LARGE SCALE GENOMIC DNA]</scope>
    <source>
        <strain evidence="3">cv. XIE 37</strain>
        <tissue evidence="2">Leaf</tissue>
    </source>
</reference>
<dbReference type="InParanoid" id="A0A7J7BW82"/>
<protein>
    <submittedName>
        <fullName evidence="2">RNA-binding family protein isoform 5</fullName>
    </submittedName>
</protein>
<keyword evidence="3" id="KW-1185">Reference proteome</keyword>
<dbReference type="Proteomes" id="UP000593562">
    <property type="component" value="Unassembled WGS sequence"/>
</dbReference>
<organism evidence="2 3">
    <name type="scientific">Tripterygium wilfordii</name>
    <name type="common">Thunder God vine</name>
    <dbReference type="NCBI Taxonomy" id="458696"/>
    <lineage>
        <taxon>Eukaryota</taxon>
        <taxon>Viridiplantae</taxon>
        <taxon>Streptophyta</taxon>
        <taxon>Embryophyta</taxon>
        <taxon>Tracheophyta</taxon>
        <taxon>Spermatophyta</taxon>
        <taxon>Magnoliopsida</taxon>
        <taxon>eudicotyledons</taxon>
        <taxon>Gunneridae</taxon>
        <taxon>Pentapetalae</taxon>
        <taxon>rosids</taxon>
        <taxon>fabids</taxon>
        <taxon>Celastrales</taxon>
        <taxon>Celastraceae</taxon>
        <taxon>Tripterygium</taxon>
    </lineage>
</organism>
<dbReference type="AlphaFoldDB" id="A0A7J7BW82"/>
<feature type="compositionally biased region" description="Polar residues" evidence="1">
    <location>
        <begin position="288"/>
        <end position="299"/>
    </location>
</feature>
<gene>
    <name evidence="2" type="ORF">HS088_TW23G00884</name>
</gene>
<accession>A0A7J7BW82</accession>
<sequence length="359" mass="37210">MEGISLHELSWVISQFKFCFKRCRSVSRPRFPGYFSSEAPPSTSHHALGAYDLQGASSDFLQRDIQTLQPGAYGLNDVSDIGARPEARMNGLTGVANANGFLGDSNLVSQRQNLAPGIGASIPDALNERSGAYGSNFSGIGVHPEPVISGVTGIATAKGYPLPLGDSNLVSQRHNLAPGIGASFPDALNERSGAYGANFSGIGVHPEPVISGVTGIATAKGYPLPLGDSNLVSQRHNLAPGIGASIPDALNERPGAYGSNASGIGVHPEPVISGVTGIASAKGYPSPSGDSNLLSQRRNPTPGISADIPDAVTDRPSSLKNADDLSAKESNIIFVGGLPTDCTRREVGRILLITFVFLT</sequence>
<feature type="region of interest" description="Disordered" evidence="1">
    <location>
        <begin position="284"/>
        <end position="307"/>
    </location>
</feature>
<proteinExistence type="predicted"/>
<evidence type="ECO:0000256" key="1">
    <source>
        <dbReference type="SAM" id="MobiDB-lite"/>
    </source>
</evidence>
<comment type="caution">
    <text evidence="2">The sequence shown here is derived from an EMBL/GenBank/DDBJ whole genome shotgun (WGS) entry which is preliminary data.</text>
</comment>
<evidence type="ECO:0000313" key="3">
    <source>
        <dbReference type="Proteomes" id="UP000593562"/>
    </source>
</evidence>
<dbReference type="EMBL" id="JAAARO010000023">
    <property type="protein sequence ID" value="KAF5726143.1"/>
    <property type="molecule type" value="Genomic_DNA"/>
</dbReference>
<evidence type="ECO:0000313" key="2">
    <source>
        <dbReference type="EMBL" id="KAF5726143.1"/>
    </source>
</evidence>